<dbReference type="Proteomes" id="UP000007115">
    <property type="component" value="Unassembled WGS sequence"/>
</dbReference>
<dbReference type="GeneID" id="25796990"/>
<dbReference type="OMA" id="CVCRQWQ"/>
<evidence type="ECO:0000313" key="4">
    <source>
        <dbReference type="Proteomes" id="UP000007115"/>
    </source>
</evidence>
<protein>
    <recommendedName>
        <fullName evidence="2">DUF6546 domain-containing protein</fullName>
    </recommendedName>
</protein>
<evidence type="ECO:0000313" key="3">
    <source>
        <dbReference type="EMBL" id="EHK24107.1"/>
    </source>
</evidence>
<sequence length="495" mass="56073">MAPLVLAPNVVQRIIYFLIHNDCLPVDRHAKRVPDLAKYATISRIWQDGIERETFASLRLDFGRLSKATSIVTSQRRRYVRTIKLDVALPKSGPVESPETDEEKLRNNRALQATFEMFMQVMSLWEAKDVQREGIKLYVDTSTPDDAVSGRLDSPSSWKRQEQLERRRVLSLLELTNPGRITDYPPVVAITEYKGNSSEISIHISAVATCVLLSKLPAVKTAFIDWWRCSHFSRVRPSLSAAISQINQPMDELCISDSSLTFGDWLTFTPPSATSMQELDELSISIRNFSQRLKRLELYDILISDELFFPGTLSLGMAPRWDRLVKLNLHYLPVTHAGEWLFLPDPDASSSFEGELNSGGLSLSCGDMPIGESHPKPSIAAPAMQRFYLSVARAALQMPQLRQMKLIAQLENSISWHKCWHKFRYYTTELVAEALWTSSSGFVPDNEVLDCWRKVPKKHLKKELLVEISNDENAVESLGDDESDMEESDEKLGVA</sequence>
<keyword evidence="4" id="KW-1185">Reference proteome</keyword>
<accession>G9MQP0</accession>
<dbReference type="eggNOG" id="ENOG502SUBR">
    <property type="taxonomic scope" value="Eukaryota"/>
</dbReference>
<comment type="caution">
    <text evidence="3">The sequence shown here is derived from an EMBL/GenBank/DDBJ whole genome shotgun (WGS) entry which is preliminary data.</text>
</comment>
<feature type="compositionally biased region" description="Acidic residues" evidence="1">
    <location>
        <begin position="475"/>
        <end position="489"/>
    </location>
</feature>
<gene>
    <name evidence="3" type="ORF">TRIVIDRAFT_67735</name>
</gene>
<dbReference type="STRING" id="413071.G9MQP0"/>
<dbReference type="OrthoDB" id="4802432at2759"/>
<dbReference type="InParanoid" id="G9MQP0"/>
<organism evidence="3 4">
    <name type="scientific">Hypocrea virens (strain Gv29-8 / FGSC 10586)</name>
    <name type="common">Gliocladium virens</name>
    <name type="synonym">Trichoderma virens</name>
    <dbReference type="NCBI Taxonomy" id="413071"/>
    <lineage>
        <taxon>Eukaryota</taxon>
        <taxon>Fungi</taxon>
        <taxon>Dikarya</taxon>
        <taxon>Ascomycota</taxon>
        <taxon>Pezizomycotina</taxon>
        <taxon>Sordariomycetes</taxon>
        <taxon>Hypocreomycetidae</taxon>
        <taxon>Hypocreales</taxon>
        <taxon>Hypocreaceae</taxon>
        <taxon>Trichoderma</taxon>
    </lineage>
</organism>
<evidence type="ECO:0000259" key="2">
    <source>
        <dbReference type="Pfam" id="PF20183"/>
    </source>
</evidence>
<dbReference type="RefSeq" id="XP_013958305.1">
    <property type="nucleotide sequence ID" value="XM_014102830.1"/>
</dbReference>
<dbReference type="Pfam" id="PF20183">
    <property type="entry name" value="DUF6546"/>
    <property type="match status" value="1"/>
</dbReference>
<dbReference type="VEuPathDB" id="FungiDB:TRIVIDRAFT_67735"/>
<reference evidence="3 4" key="1">
    <citation type="journal article" date="2011" name="Genome Biol.">
        <title>Comparative genome sequence analysis underscores mycoparasitism as the ancestral life style of Trichoderma.</title>
        <authorList>
            <person name="Kubicek C.P."/>
            <person name="Herrera-Estrella A."/>
            <person name="Seidl-Seiboth V."/>
            <person name="Martinez D.A."/>
            <person name="Druzhinina I.S."/>
            <person name="Thon M."/>
            <person name="Zeilinger S."/>
            <person name="Casas-Flores S."/>
            <person name="Horwitz B.A."/>
            <person name="Mukherjee P.K."/>
            <person name="Mukherjee M."/>
            <person name="Kredics L."/>
            <person name="Alcaraz L.D."/>
            <person name="Aerts A."/>
            <person name="Antal Z."/>
            <person name="Atanasova L."/>
            <person name="Cervantes-Badillo M.G."/>
            <person name="Challacombe J."/>
            <person name="Chertkov O."/>
            <person name="McCluskey K."/>
            <person name="Coulpier F."/>
            <person name="Deshpande N."/>
            <person name="von Doehren H."/>
            <person name="Ebbole D.J."/>
            <person name="Esquivel-Naranjo E.U."/>
            <person name="Fekete E."/>
            <person name="Flipphi M."/>
            <person name="Glaser F."/>
            <person name="Gomez-Rodriguez E.Y."/>
            <person name="Gruber S."/>
            <person name="Han C."/>
            <person name="Henrissat B."/>
            <person name="Hermosa R."/>
            <person name="Hernandez-Onate M."/>
            <person name="Karaffa L."/>
            <person name="Kosti I."/>
            <person name="Le Crom S."/>
            <person name="Lindquist E."/>
            <person name="Lucas S."/>
            <person name="Luebeck M."/>
            <person name="Luebeck P.S."/>
            <person name="Margeot A."/>
            <person name="Metz B."/>
            <person name="Misra M."/>
            <person name="Nevalainen H."/>
            <person name="Omann M."/>
            <person name="Packer N."/>
            <person name="Perrone G."/>
            <person name="Uresti-Rivera E.E."/>
            <person name="Salamov A."/>
            <person name="Schmoll M."/>
            <person name="Seiboth B."/>
            <person name="Shapiro H."/>
            <person name="Sukno S."/>
            <person name="Tamayo-Ramos J.A."/>
            <person name="Tisch D."/>
            <person name="Wiest A."/>
            <person name="Wilkinson H.H."/>
            <person name="Zhang M."/>
            <person name="Coutinho P.M."/>
            <person name="Kenerley C.M."/>
            <person name="Monte E."/>
            <person name="Baker S.E."/>
            <person name="Grigoriev I.V."/>
        </authorList>
    </citation>
    <scope>NUCLEOTIDE SEQUENCE [LARGE SCALE GENOMIC DNA]</scope>
    <source>
        <strain evidence="4">Gv29-8 / FGSC 10586</strain>
    </source>
</reference>
<feature type="domain" description="DUF6546" evidence="2">
    <location>
        <begin position="382"/>
        <end position="480"/>
    </location>
</feature>
<proteinExistence type="predicted"/>
<feature type="region of interest" description="Disordered" evidence="1">
    <location>
        <begin position="475"/>
        <end position="495"/>
    </location>
</feature>
<dbReference type="HOGENOM" id="CLU_029473_2_0_1"/>
<evidence type="ECO:0000256" key="1">
    <source>
        <dbReference type="SAM" id="MobiDB-lite"/>
    </source>
</evidence>
<dbReference type="AlphaFoldDB" id="G9MQP0"/>
<dbReference type="EMBL" id="ABDF02000005">
    <property type="protein sequence ID" value="EHK24107.1"/>
    <property type="molecule type" value="Genomic_DNA"/>
</dbReference>
<dbReference type="InterPro" id="IPR046676">
    <property type="entry name" value="DUF6546"/>
</dbReference>
<name>G9MQP0_HYPVG</name>